<gene>
    <name evidence="1" type="ORF">CKQ80_23865</name>
</gene>
<accession>A0A2A2PUG7</accession>
<evidence type="ECO:0000313" key="2">
    <source>
        <dbReference type="Proteomes" id="UP000217830"/>
    </source>
</evidence>
<dbReference type="EMBL" id="NRST01000001">
    <property type="protein sequence ID" value="PAW59112.1"/>
    <property type="molecule type" value="Genomic_DNA"/>
</dbReference>
<keyword evidence="2" id="KW-1185">Reference proteome</keyword>
<evidence type="ECO:0008006" key="3">
    <source>
        <dbReference type="Google" id="ProtNLM"/>
    </source>
</evidence>
<dbReference type="Proteomes" id="UP000217830">
    <property type="component" value="Unassembled WGS sequence"/>
</dbReference>
<comment type="caution">
    <text evidence="1">The sequence shown here is derived from an EMBL/GenBank/DDBJ whole genome shotgun (WGS) entry which is preliminary data.</text>
</comment>
<name>A0A2A2PUG7_9PSED</name>
<sequence>MMSNKIWYLPGPFHQYRENVKALAKERGLRIVDANVTEDREGEAFDVPEVTLRQAAPATVLVIDGQSGVEGVALQELIGKLNAERDGIVLLIEAAEGLAPLEHPGAGELPIRLFDALTSIHEGIASLKSKRDELLGEVDSLRAEVARLTPGSQNNGSALDDLTVVQIKEQLDAKGVTYKVNDSKPELLALLKANQ</sequence>
<protein>
    <recommendedName>
        <fullName evidence="3">HeH/LEM domain-containing protein</fullName>
    </recommendedName>
</protein>
<proteinExistence type="predicted"/>
<organism evidence="1 2">
    <name type="scientific">Pseudomonas moraviensis</name>
    <dbReference type="NCBI Taxonomy" id="321662"/>
    <lineage>
        <taxon>Bacteria</taxon>
        <taxon>Pseudomonadati</taxon>
        <taxon>Pseudomonadota</taxon>
        <taxon>Gammaproteobacteria</taxon>
        <taxon>Pseudomonadales</taxon>
        <taxon>Pseudomonadaceae</taxon>
        <taxon>Pseudomonas</taxon>
    </lineage>
</organism>
<dbReference type="InterPro" id="IPR036361">
    <property type="entry name" value="SAP_dom_sf"/>
</dbReference>
<reference evidence="1 2" key="1">
    <citation type="submission" date="2017-08" db="EMBL/GenBank/DDBJ databases">
        <title>Draft Genome Sequence of Pseudomonas moraviensis TYU6, isolated from Taxus cuspidata by using PacBio Single-Molecule Real-Time Technology.</title>
        <authorList>
            <person name="Baek K.-H."/>
            <person name="Mishra A.K."/>
        </authorList>
    </citation>
    <scope>NUCLEOTIDE SEQUENCE [LARGE SCALE GENOMIC DNA]</scope>
    <source>
        <strain evidence="1 2">TYU6</strain>
    </source>
</reference>
<dbReference type="AlphaFoldDB" id="A0A2A2PUG7"/>
<dbReference type="Gene3D" id="1.10.720.30">
    <property type="entry name" value="SAP domain"/>
    <property type="match status" value="1"/>
</dbReference>
<evidence type="ECO:0000313" key="1">
    <source>
        <dbReference type="EMBL" id="PAW59112.1"/>
    </source>
</evidence>